<dbReference type="PANTHER" id="PTHR13234">
    <property type="entry name" value="GAMMA-INTERFERON INDUCIBLE LYSOSOMAL THIOL REDUCTASE GILT"/>
    <property type="match status" value="1"/>
</dbReference>
<accession>A0A821NV28</accession>
<dbReference type="EMBL" id="CAJOBZ010000005">
    <property type="protein sequence ID" value="CAF4791479.1"/>
    <property type="molecule type" value="Genomic_DNA"/>
</dbReference>
<feature type="signal peptide" evidence="6">
    <location>
        <begin position="1"/>
        <end position="19"/>
    </location>
</feature>
<sequence length="353" mass="40344">MKLIIIIVTFVCVTVKCNAISLDYYYAASDFYRPGNGSEEDSKQVLTFVEPAKVRISVFYEVFCPHCRSFVTETFSPVLEKLGRYLDIYTYPYGNANTVKKNNKIYFTCQHGPTECYGNKLHACALDIVKSNTNALKYNICMMKYSNSNQGSDDNAADKEIEKPTKLNIKYYYETHCPYCRNFETDHFREIIEKLHHYLDIQTYPYGNVNRLHLPNNTFEYVCQHGPDECYGNKLHACALDLIKNHTAALLFNNCMMDESQENKGSDDKAADKCASNMGYDSNGIKECALGEKGSELFNYYGEETSKAKIRGVPNIWINGSKYIRSDDVMEDICEYFVNPIPPCENKSSTENA</sequence>
<dbReference type="OrthoDB" id="958254at2759"/>
<dbReference type="PANTHER" id="PTHR13234:SF8">
    <property type="entry name" value="GAMMA-INTERFERON-INDUCIBLE LYSOSOMAL THIOL REDUCTASE"/>
    <property type="match status" value="1"/>
</dbReference>
<comment type="subcellular location">
    <subcellularLocation>
        <location evidence="1">Secreted</location>
    </subcellularLocation>
</comment>
<organism evidence="7 8">
    <name type="scientific">Pieris macdunnoughi</name>
    <dbReference type="NCBI Taxonomy" id="345717"/>
    <lineage>
        <taxon>Eukaryota</taxon>
        <taxon>Metazoa</taxon>
        <taxon>Ecdysozoa</taxon>
        <taxon>Arthropoda</taxon>
        <taxon>Hexapoda</taxon>
        <taxon>Insecta</taxon>
        <taxon>Pterygota</taxon>
        <taxon>Neoptera</taxon>
        <taxon>Endopterygota</taxon>
        <taxon>Lepidoptera</taxon>
        <taxon>Glossata</taxon>
        <taxon>Ditrysia</taxon>
        <taxon>Papilionoidea</taxon>
        <taxon>Pieridae</taxon>
        <taxon>Pierinae</taxon>
        <taxon>Pieris</taxon>
    </lineage>
</organism>
<keyword evidence="3" id="KW-0964">Secreted</keyword>
<gene>
    <name evidence="7" type="ORF">PMACD_LOCUS2919</name>
</gene>
<reference evidence="7" key="1">
    <citation type="submission" date="2021-02" db="EMBL/GenBank/DDBJ databases">
        <authorList>
            <person name="Steward A R."/>
        </authorList>
    </citation>
    <scope>NUCLEOTIDE SEQUENCE</scope>
</reference>
<keyword evidence="4 6" id="KW-0732">Signal</keyword>
<evidence type="ECO:0000256" key="2">
    <source>
        <dbReference type="ARBA" id="ARBA00005679"/>
    </source>
</evidence>
<evidence type="ECO:0000256" key="6">
    <source>
        <dbReference type="SAM" id="SignalP"/>
    </source>
</evidence>
<evidence type="ECO:0000256" key="1">
    <source>
        <dbReference type="ARBA" id="ARBA00004613"/>
    </source>
</evidence>
<dbReference type="GO" id="GO:0016671">
    <property type="term" value="F:oxidoreductase activity, acting on a sulfur group of donors, disulfide as acceptor"/>
    <property type="evidence" value="ECO:0007669"/>
    <property type="project" value="InterPro"/>
</dbReference>
<evidence type="ECO:0000256" key="4">
    <source>
        <dbReference type="ARBA" id="ARBA00022729"/>
    </source>
</evidence>
<comment type="similarity">
    <text evidence="2">Belongs to the GILT family.</text>
</comment>
<keyword evidence="8" id="KW-1185">Reference proteome</keyword>
<dbReference type="Gene3D" id="3.40.30.10">
    <property type="entry name" value="Glutaredoxin"/>
    <property type="match status" value="1"/>
</dbReference>
<keyword evidence="5" id="KW-0325">Glycoprotein</keyword>
<proteinExistence type="inferred from homology"/>
<feature type="chain" id="PRO_5032689839" description="Gamma-interferon-inducible lysosomal thiol reductase" evidence="6">
    <location>
        <begin position="20"/>
        <end position="353"/>
    </location>
</feature>
<dbReference type="InterPro" id="IPR036249">
    <property type="entry name" value="Thioredoxin-like_sf"/>
</dbReference>
<dbReference type="Proteomes" id="UP000663880">
    <property type="component" value="Unassembled WGS sequence"/>
</dbReference>
<dbReference type="InterPro" id="IPR004911">
    <property type="entry name" value="Interferon-induced_GILT"/>
</dbReference>
<evidence type="ECO:0000313" key="8">
    <source>
        <dbReference type="Proteomes" id="UP000663880"/>
    </source>
</evidence>
<dbReference type="SUPFAM" id="SSF52833">
    <property type="entry name" value="Thioredoxin-like"/>
    <property type="match status" value="1"/>
</dbReference>
<protein>
    <recommendedName>
        <fullName evidence="9">Gamma-interferon-inducible lysosomal thiol reductase</fullName>
    </recommendedName>
</protein>
<evidence type="ECO:0000313" key="7">
    <source>
        <dbReference type="EMBL" id="CAF4791479.1"/>
    </source>
</evidence>
<dbReference type="AlphaFoldDB" id="A0A821NV28"/>
<dbReference type="Pfam" id="PF03227">
    <property type="entry name" value="GILT"/>
    <property type="match status" value="2"/>
</dbReference>
<comment type="caution">
    <text evidence="7">The sequence shown here is derived from an EMBL/GenBank/DDBJ whole genome shotgun (WGS) entry which is preliminary data.</text>
</comment>
<name>A0A821NV28_9NEOP</name>
<evidence type="ECO:0000256" key="3">
    <source>
        <dbReference type="ARBA" id="ARBA00022525"/>
    </source>
</evidence>
<evidence type="ECO:0008006" key="9">
    <source>
        <dbReference type="Google" id="ProtNLM"/>
    </source>
</evidence>
<evidence type="ECO:0000256" key="5">
    <source>
        <dbReference type="ARBA" id="ARBA00023180"/>
    </source>
</evidence>